<accession>A0A9D4BFP1</accession>
<protein>
    <submittedName>
        <fullName evidence="1">Uncharacterized protein</fullName>
    </submittedName>
</protein>
<evidence type="ECO:0000313" key="2">
    <source>
        <dbReference type="Proteomes" id="UP000828390"/>
    </source>
</evidence>
<reference evidence="1" key="2">
    <citation type="submission" date="2020-11" db="EMBL/GenBank/DDBJ databases">
        <authorList>
            <person name="McCartney M.A."/>
            <person name="Auch B."/>
            <person name="Kono T."/>
            <person name="Mallez S."/>
            <person name="Becker A."/>
            <person name="Gohl D.M."/>
            <person name="Silverstein K.A.T."/>
            <person name="Koren S."/>
            <person name="Bechman K.B."/>
            <person name="Herman A."/>
            <person name="Abrahante J.E."/>
            <person name="Garbe J."/>
        </authorList>
    </citation>
    <scope>NUCLEOTIDE SEQUENCE</scope>
    <source>
        <strain evidence="1">Duluth1</strain>
        <tissue evidence="1">Whole animal</tissue>
    </source>
</reference>
<dbReference type="AlphaFoldDB" id="A0A9D4BFP1"/>
<comment type="caution">
    <text evidence="1">The sequence shown here is derived from an EMBL/GenBank/DDBJ whole genome shotgun (WGS) entry which is preliminary data.</text>
</comment>
<gene>
    <name evidence="1" type="ORF">DPMN_193380</name>
</gene>
<dbReference type="EMBL" id="JAIWYP010000018">
    <property type="protein sequence ID" value="KAH3693043.1"/>
    <property type="molecule type" value="Genomic_DNA"/>
</dbReference>
<name>A0A9D4BFP1_DREPO</name>
<proteinExistence type="predicted"/>
<organism evidence="1 2">
    <name type="scientific">Dreissena polymorpha</name>
    <name type="common">Zebra mussel</name>
    <name type="synonym">Mytilus polymorpha</name>
    <dbReference type="NCBI Taxonomy" id="45954"/>
    <lineage>
        <taxon>Eukaryota</taxon>
        <taxon>Metazoa</taxon>
        <taxon>Spiralia</taxon>
        <taxon>Lophotrochozoa</taxon>
        <taxon>Mollusca</taxon>
        <taxon>Bivalvia</taxon>
        <taxon>Autobranchia</taxon>
        <taxon>Heteroconchia</taxon>
        <taxon>Euheterodonta</taxon>
        <taxon>Imparidentia</taxon>
        <taxon>Neoheterodontei</taxon>
        <taxon>Myida</taxon>
        <taxon>Dreissenoidea</taxon>
        <taxon>Dreissenidae</taxon>
        <taxon>Dreissena</taxon>
    </lineage>
</organism>
<evidence type="ECO:0000313" key="1">
    <source>
        <dbReference type="EMBL" id="KAH3693043.1"/>
    </source>
</evidence>
<dbReference type="Proteomes" id="UP000828390">
    <property type="component" value="Unassembled WGS sequence"/>
</dbReference>
<reference evidence="1" key="1">
    <citation type="journal article" date="2019" name="bioRxiv">
        <title>The Genome of the Zebra Mussel, Dreissena polymorpha: A Resource for Invasive Species Research.</title>
        <authorList>
            <person name="McCartney M.A."/>
            <person name="Auch B."/>
            <person name="Kono T."/>
            <person name="Mallez S."/>
            <person name="Zhang Y."/>
            <person name="Obille A."/>
            <person name="Becker A."/>
            <person name="Abrahante J.E."/>
            <person name="Garbe J."/>
            <person name="Badalamenti J.P."/>
            <person name="Herman A."/>
            <person name="Mangelson H."/>
            <person name="Liachko I."/>
            <person name="Sullivan S."/>
            <person name="Sone E.D."/>
            <person name="Koren S."/>
            <person name="Silverstein K.A.T."/>
            <person name="Beckman K.B."/>
            <person name="Gohl D.M."/>
        </authorList>
    </citation>
    <scope>NUCLEOTIDE SEQUENCE</scope>
    <source>
        <strain evidence="1">Duluth1</strain>
        <tissue evidence="1">Whole animal</tissue>
    </source>
</reference>
<keyword evidence="2" id="KW-1185">Reference proteome</keyword>
<sequence>MSVRRRYLLRPFLIQKYSSICNINTPITSNLFGDDVSKELKKCATSVRVGKYPMIKPTSVGHIRGRRGRWRARTYGRGTNSSCRQAAVTDYGQFGHKHDFKSQKKSSTTAPKAPN</sequence>